<dbReference type="EMBL" id="GBXM01053354">
    <property type="protein sequence ID" value="JAH55223.1"/>
    <property type="molecule type" value="Transcribed_RNA"/>
</dbReference>
<accession>A0A0E9TR85</accession>
<evidence type="ECO:0000313" key="1">
    <source>
        <dbReference type="EMBL" id="JAH55223.1"/>
    </source>
</evidence>
<sequence length="24" mass="2805">MFSYFSVFYSSRNYSDCCKKSTPG</sequence>
<organism evidence="1">
    <name type="scientific">Anguilla anguilla</name>
    <name type="common">European freshwater eel</name>
    <name type="synonym">Muraena anguilla</name>
    <dbReference type="NCBI Taxonomy" id="7936"/>
    <lineage>
        <taxon>Eukaryota</taxon>
        <taxon>Metazoa</taxon>
        <taxon>Chordata</taxon>
        <taxon>Craniata</taxon>
        <taxon>Vertebrata</taxon>
        <taxon>Euteleostomi</taxon>
        <taxon>Actinopterygii</taxon>
        <taxon>Neopterygii</taxon>
        <taxon>Teleostei</taxon>
        <taxon>Anguilliformes</taxon>
        <taxon>Anguillidae</taxon>
        <taxon>Anguilla</taxon>
    </lineage>
</organism>
<proteinExistence type="predicted"/>
<reference evidence="1" key="2">
    <citation type="journal article" date="2015" name="Fish Shellfish Immunol.">
        <title>Early steps in the European eel (Anguilla anguilla)-Vibrio vulnificus interaction in the gills: Role of the RtxA13 toxin.</title>
        <authorList>
            <person name="Callol A."/>
            <person name="Pajuelo D."/>
            <person name="Ebbesson L."/>
            <person name="Teles M."/>
            <person name="MacKenzie S."/>
            <person name="Amaro C."/>
        </authorList>
    </citation>
    <scope>NUCLEOTIDE SEQUENCE</scope>
</reference>
<protein>
    <submittedName>
        <fullName evidence="1">Uncharacterized protein</fullName>
    </submittedName>
</protein>
<dbReference type="AlphaFoldDB" id="A0A0E9TR85"/>
<reference evidence="1" key="1">
    <citation type="submission" date="2014-11" db="EMBL/GenBank/DDBJ databases">
        <authorList>
            <person name="Amaro Gonzalez C."/>
        </authorList>
    </citation>
    <scope>NUCLEOTIDE SEQUENCE</scope>
</reference>
<name>A0A0E9TR85_ANGAN</name>